<protein>
    <recommendedName>
        <fullName evidence="4">DUF1700 domain-containing protein</fullName>
    </recommendedName>
</protein>
<feature type="transmembrane region" description="Helical" evidence="1">
    <location>
        <begin position="117"/>
        <end position="140"/>
    </location>
</feature>
<dbReference type="eggNOG" id="COG4709">
    <property type="taxonomic scope" value="Bacteria"/>
</dbReference>
<evidence type="ECO:0000313" key="3">
    <source>
        <dbReference type="Proteomes" id="UP000003422"/>
    </source>
</evidence>
<keyword evidence="1" id="KW-1133">Transmembrane helix</keyword>
<feature type="non-terminal residue" evidence="2">
    <location>
        <position position="163"/>
    </location>
</feature>
<dbReference type="Pfam" id="PF22564">
    <property type="entry name" value="HAAS"/>
    <property type="match status" value="1"/>
</dbReference>
<keyword evidence="3" id="KW-1185">Reference proteome</keyword>
<reference evidence="2 3" key="1">
    <citation type="submission" date="2011-06" db="EMBL/GenBank/DDBJ databases">
        <authorList>
            <person name="Muzny D."/>
            <person name="Qin X."/>
            <person name="Deng J."/>
            <person name="Jiang H."/>
            <person name="Liu Y."/>
            <person name="Qu J."/>
            <person name="Song X.-Z."/>
            <person name="Zhang L."/>
            <person name="Thornton R."/>
            <person name="Coyle M."/>
            <person name="Francisco L."/>
            <person name="Jackson L."/>
            <person name="Javaid M."/>
            <person name="Korchina V."/>
            <person name="Kovar C."/>
            <person name="Mata R."/>
            <person name="Mathew T."/>
            <person name="Ngo R."/>
            <person name="Nguyen L."/>
            <person name="Nguyen N."/>
            <person name="Okwuonu G."/>
            <person name="Ongeri F."/>
            <person name="Pham C."/>
            <person name="Simmons D."/>
            <person name="Wilczek-Boney K."/>
            <person name="Hale W."/>
            <person name="Jakkamsetti A."/>
            <person name="Pham P."/>
            <person name="Ruth R."/>
            <person name="San Lucas F."/>
            <person name="Warren J."/>
            <person name="Zhang J."/>
            <person name="Zhao Z."/>
            <person name="Zhou C."/>
            <person name="Zhu D."/>
            <person name="Lee S."/>
            <person name="Bess C."/>
            <person name="Blankenburg K."/>
            <person name="Forbes L."/>
            <person name="Fu Q."/>
            <person name="Gubbala S."/>
            <person name="Hirani K."/>
            <person name="Jayaseelan J.C."/>
            <person name="Lara F."/>
            <person name="Munidasa M."/>
            <person name="Palculict T."/>
            <person name="Patil S."/>
            <person name="Pu L.-L."/>
            <person name="Saada N."/>
            <person name="Tang L."/>
            <person name="Weissenberger G."/>
            <person name="Zhu Y."/>
            <person name="Hemphill L."/>
            <person name="Shang Y."/>
            <person name="Youmans B."/>
            <person name="Ayvaz T."/>
            <person name="Ross M."/>
            <person name="Santibanez J."/>
            <person name="Aqrawi P."/>
            <person name="Gross S."/>
            <person name="Joshi V."/>
            <person name="Fowler G."/>
            <person name="Nazareth L."/>
            <person name="Reid J."/>
            <person name="Worley K."/>
            <person name="Petrosino J."/>
            <person name="Highlander S."/>
            <person name="Gibbs R."/>
        </authorList>
    </citation>
    <scope>NUCLEOTIDE SEQUENCE [LARGE SCALE GENOMIC DNA]</scope>
    <source>
        <strain evidence="2 3">ATCC 29427</strain>
    </source>
</reference>
<dbReference type="STRING" id="997350.HMPREF9129_0088"/>
<accession>G4D108</accession>
<dbReference type="Proteomes" id="UP000003422">
    <property type="component" value="Unassembled WGS sequence"/>
</dbReference>
<dbReference type="HOGENOM" id="CLU_111928_0_0_9"/>
<evidence type="ECO:0000256" key="1">
    <source>
        <dbReference type="SAM" id="Phobius"/>
    </source>
</evidence>
<evidence type="ECO:0000313" key="2">
    <source>
        <dbReference type="EMBL" id="EGY80787.1"/>
    </source>
</evidence>
<feature type="transmembrane region" description="Helical" evidence="1">
    <location>
        <begin position="90"/>
        <end position="111"/>
    </location>
</feature>
<proteinExistence type="predicted"/>
<dbReference type="EMBL" id="AGBB01000007">
    <property type="protein sequence ID" value="EGY80787.1"/>
    <property type="molecule type" value="Genomic_DNA"/>
</dbReference>
<organism evidence="2 3">
    <name type="scientific">Peptoniphilus indolicus ATCC 29427</name>
    <dbReference type="NCBI Taxonomy" id="997350"/>
    <lineage>
        <taxon>Bacteria</taxon>
        <taxon>Bacillati</taxon>
        <taxon>Bacillota</taxon>
        <taxon>Tissierellia</taxon>
        <taxon>Tissierellales</taxon>
        <taxon>Peptoniphilaceae</taxon>
        <taxon>Peptoniphilus</taxon>
    </lineage>
</organism>
<sequence length="163" mass="18071">MNKKDYLNLLRYHLGELPKIVVDDIIYDYEEHFNLGIEQGKTEEKIAEELGYPDDIAKEYLGRDPQKATKKENIENEENIEKNDNRSRNILLIVLGLIFAPVIIGAITGIFGLAFGIFMGLMGAGVGLIVGGLGLFLSFFPFIPVSEVAILANPITRLFTGIA</sequence>
<keyword evidence="1" id="KW-0472">Membrane</keyword>
<gene>
    <name evidence="2" type="ORF">HMPREF9129_0088</name>
</gene>
<evidence type="ECO:0008006" key="4">
    <source>
        <dbReference type="Google" id="ProtNLM"/>
    </source>
</evidence>
<dbReference type="RefSeq" id="WP_004819157.1">
    <property type="nucleotide sequence ID" value="NZ_JH165061.1"/>
</dbReference>
<comment type="caution">
    <text evidence="2">The sequence shown here is derived from an EMBL/GenBank/DDBJ whole genome shotgun (WGS) entry which is preliminary data.</text>
</comment>
<dbReference type="AlphaFoldDB" id="G4D108"/>
<name>G4D108_9FIRM</name>
<keyword evidence="1" id="KW-0812">Transmembrane</keyword>
<dbReference type="OrthoDB" id="9804829at2"/>